<evidence type="ECO:0000259" key="13">
    <source>
        <dbReference type="Pfam" id="PF17766"/>
    </source>
</evidence>
<evidence type="ECO:0000256" key="9">
    <source>
        <dbReference type="SAM" id="SignalP"/>
    </source>
</evidence>
<evidence type="ECO:0000259" key="12">
    <source>
        <dbReference type="Pfam" id="PF05922"/>
    </source>
</evidence>
<dbReference type="CDD" id="cd02120">
    <property type="entry name" value="PA_subtilisin_like"/>
    <property type="match status" value="1"/>
</dbReference>
<feature type="domain" description="Subtilisin-like protease fibronectin type-III" evidence="13">
    <location>
        <begin position="659"/>
        <end position="755"/>
    </location>
</feature>
<dbReference type="PROSITE" id="PS51892">
    <property type="entry name" value="SUBTILASE"/>
    <property type="match status" value="1"/>
</dbReference>
<dbReference type="Gene3D" id="3.40.50.200">
    <property type="entry name" value="Peptidase S8/S53 domain"/>
    <property type="match status" value="1"/>
</dbReference>
<dbReference type="Gene3D" id="3.50.30.30">
    <property type="match status" value="1"/>
</dbReference>
<protein>
    <submittedName>
        <fullName evidence="14">Subtilisin-like protease SBT5.3</fullName>
    </submittedName>
</protein>
<evidence type="ECO:0000256" key="2">
    <source>
        <dbReference type="ARBA" id="ARBA00022670"/>
    </source>
</evidence>
<keyword evidence="3 9" id="KW-0732">Signal</keyword>
<feature type="domain" description="Inhibitor I9" evidence="12">
    <location>
        <begin position="30"/>
        <end position="110"/>
    </location>
</feature>
<keyword evidence="15" id="KW-1185">Reference proteome</keyword>
<feature type="active site" description="Charge relay system" evidence="6 7">
    <location>
        <position position="545"/>
    </location>
</feature>
<feature type="signal peptide" evidence="9">
    <location>
        <begin position="1"/>
        <end position="23"/>
    </location>
</feature>
<dbReference type="InterPro" id="IPR023828">
    <property type="entry name" value="Peptidase_S8_Ser-AS"/>
</dbReference>
<evidence type="ECO:0000256" key="3">
    <source>
        <dbReference type="ARBA" id="ARBA00022729"/>
    </source>
</evidence>
<dbReference type="InterPro" id="IPR037045">
    <property type="entry name" value="S8pro/Inhibitor_I9_sf"/>
</dbReference>
<evidence type="ECO:0000256" key="4">
    <source>
        <dbReference type="ARBA" id="ARBA00022801"/>
    </source>
</evidence>
<evidence type="ECO:0000259" key="10">
    <source>
        <dbReference type="Pfam" id="PF00082"/>
    </source>
</evidence>
<evidence type="ECO:0000259" key="11">
    <source>
        <dbReference type="Pfam" id="PF02225"/>
    </source>
</evidence>
<dbReference type="Gene3D" id="3.30.70.80">
    <property type="entry name" value="Peptidase S8 propeptide/proteinase inhibitor I9"/>
    <property type="match status" value="1"/>
</dbReference>
<keyword evidence="2 7" id="KW-0645">Protease</keyword>
<feature type="active site" description="Charge relay system" evidence="6 7">
    <location>
        <position position="221"/>
    </location>
</feature>
<dbReference type="InterPro" id="IPR041469">
    <property type="entry name" value="Subtilisin-like_FN3"/>
</dbReference>
<feature type="domain" description="Peptidase S8/S53" evidence="10">
    <location>
        <begin position="137"/>
        <end position="585"/>
    </location>
</feature>
<dbReference type="InterPro" id="IPR034197">
    <property type="entry name" value="Peptidases_S8_3"/>
</dbReference>
<evidence type="ECO:0000256" key="1">
    <source>
        <dbReference type="ARBA" id="ARBA00011073"/>
    </source>
</evidence>
<dbReference type="InterPro" id="IPR036852">
    <property type="entry name" value="Peptidase_S8/S53_dom_sf"/>
</dbReference>
<dbReference type="GO" id="GO:0004252">
    <property type="term" value="F:serine-type endopeptidase activity"/>
    <property type="evidence" value="ECO:0007669"/>
    <property type="project" value="UniProtKB-UniRule"/>
</dbReference>
<feature type="domain" description="PA" evidence="11">
    <location>
        <begin position="397"/>
        <end position="469"/>
    </location>
</feature>
<feature type="active site" description="Charge relay system" evidence="6 7">
    <location>
        <position position="145"/>
    </location>
</feature>
<feature type="region of interest" description="Disordered" evidence="8">
    <location>
        <begin position="484"/>
        <end position="506"/>
    </location>
</feature>
<dbReference type="GO" id="GO:0006508">
    <property type="term" value="P:proteolysis"/>
    <property type="evidence" value="ECO:0007669"/>
    <property type="project" value="UniProtKB-KW"/>
</dbReference>
<dbReference type="InterPro" id="IPR010259">
    <property type="entry name" value="S8pro/Inhibitor_I9"/>
</dbReference>
<comment type="caution">
    <text evidence="14">The sequence shown here is derived from an EMBL/GenBank/DDBJ whole genome shotgun (WGS) entry which is preliminary data.</text>
</comment>
<dbReference type="Pfam" id="PF02225">
    <property type="entry name" value="PA"/>
    <property type="match status" value="1"/>
</dbReference>
<dbReference type="CDD" id="cd04852">
    <property type="entry name" value="Peptidases_S8_3"/>
    <property type="match status" value="1"/>
</dbReference>
<reference evidence="14" key="1">
    <citation type="journal article" date="2023" name="GigaByte">
        <title>Genome assembly of the bearded iris, Iris pallida Lam.</title>
        <authorList>
            <person name="Bruccoleri R.E."/>
            <person name="Oakeley E.J."/>
            <person name="Faust A.M.E."/>
            <person name="Altorfer M."/>
            <person name="Dessus-Babus S."/>
            <person name="Burckhardt D."/>
            <person name="Oertli M."/>
            <person name="Naumann U."/>
            <person name="Petersen F."/>
            <person name="Wong J."/>
        </authorList>
    </citation>
    <scope>NUCLEOTIDE SEQUENCE</scope>
    <source>
        <strain evidence="14">GSM-AAB239-AS_SAM_17_03QT</strain>
    </source>
</reference>
<proteinExistence type="inferred from homology"/>
<keyword evidence="4 7" id="KW-0378">Hydrolase</keyword>
<dbReference type="FunFam" id="2.60.40.2310:FF:000001">
    <property type="entry name" value="Subtilisin-like protease SBT1.5"/>
    <property type="match status" value="1"/>
</dbReference>
<dbReference type="Pfam" id="PF00082">
    <property type="entry name" value="Peptidase_S8"/>
    <property type="match status" value="1"/>
</dbReference>
<accession>A0AAX6H5P3</accession>
<evidence type="ECO:0000256" key="7">
    <source>
        <dbReference type="PROSITE-ProRule" id="PRU01240"/>
    </source>
</evidence>
<dbReference type="FunFam" id="3.40.50.200:FF:000006">
    <property type="entry name" value="Subtilisin-like protease SBT1.5"/>
    <property type="match status" value="1"/>
</dbReference>
<comment type="similarity">
    <text evidence="1 7">Belongs to the peptidase S8 family.</text>
</comment>
<gene>
    <name evidence="14" type="ORF">M6B38_328065</name>
</gene>
<evidence type="ECO:0000256" key="6">
    <source>
        <dbReference type="PIRSR" id="PIRSR615500-1"/>
    </source>
</evidence>
<feature type="chain" id="PRO_5043769279" evidence="9">
    <location>
        <begin position="24"/>
        <end position="765"/>
    </location>
</feature>
<name>A0AAX6H5P3_IRIPA</name>
<dbReference type="FunFam" id="3.30.70.80:FF:000002">
    <property type="entry name" value="Subtilisin-like protease SBT5.3"/>
    <property type="match status" value="1"/>
</dbReference>
<sequence length="765" mass="81349">MANPKSSITLLLMYLVMAGGGICLCSSSQVYVVYMGNKNSKSLEEVVLQNHQLLSTVHGGSMEKAEESHVYSYSNSFRGFAAKLSEDQASELAEMPGVVSVFPNTKRILHTTHSWDFMGLAYDEAKETPGFSTKNQENVIIGFIDTGIWPESSSFSDEGMPPVPPRWKGTCQEGESFSNTTCNKKIIGARYYLNGYEAEEKMASSSMLPVKYRSARDSMGHGSHTASTAAGRFVENMSYEGLAAGRAHGGARMARIAAYKACWDSGCYDADLLAAFDDAVRDGVSILSISLGPESPQGDYFNDAISIGSFHADSHGVLVVASAGNAGTRGSATNLAPWMLTVGASSTDRNFASDIILGSGTIFTGESLNTFQMNSSVRTISGSEANAGYFTPYQSSFCLDSSLNETKARGKILVCRYSGSSSESRMGKSLVVKRAGGVGMILIDETEQGIASPFAIPAVSVGRAVGEKILSYVNSTRGATSRISPTKTVLGSQPAPRAATFSSKGPNSLTPEILKPDIMAPGLNILAAWSPSVNDKDFNIISGTSMACPHITGLVALMKAANPSWSPAAIKSAVMTTATVLDKSGNILTADPGRRPANAFDFGSGFPDPSKVLNPGLIYDSRTSDYKAFLCSIGYDDESLRQITGDNSVCSRRISTPSQLNYPSITVPDLKGTYSVTRTVTNVGNPRSEYRAAVSPPTGVDVTVTPDHISFKRYGQKTKFTVTFTAASPSHDYVFGSLSWEAIGDSQVVTSPLVVRVKASETGLL</sequence>
<keyword evidence="5 7" id="KW-0720">Serine protease</keyword>
<dbReference type="InterPro" id="IPR003137">
    <property type="entry name" value="PA_domain"/>
</dbReference>
<dbReference type="EMBL" id="JANAVB010012198">
    <property type="protein sequence ID" value="KAJ6836339.1"/>
    <property type="molecule type" value="Genomic_DNA"/>
</dbReference>
<dbReference type="AlphaFoldDB" id="A0AAX6H5P3"/>
<dbReference type="Pfam" id="PF17766">
    <property type="entry name" value="fn3_6"/>
    <property type="match status" value="1"/>
</dbReference>
<dbReference type="Proteomes" id="UP001140949">
    <property type="component" value="Unassembled WGS sequence"/>
</dbReference>
<dbReference type="SUPFAM" id="SSF52743">
    <property type="entry name" value="Subtilisin-like"/>
    <property type="match status" value="1"/>
</dbReference>
<dbReference type="PRINTS" id="PR00723">
    <property type="entry name" value="SUBTILISIN"/>
</dbReference>
<dbReference type="InterPro" id="IPR045051">
    <property type="entry name" value="SBT"/>
</dbReference>
<organism evidence="14 15">
    <name type="scientific">Iris pallida</name>
    <name type="common">Sweet iris</name>
    <dbReference type="NCBI Taxonomy" id="29817"/>
    <lineage>
        <taxon>Eukaryota</taxon>
        <taxon>Viridiplantae</taxon>
        <taxon>Streptophyta</taxon>
        <taxon>Embryophyta</taxon>
        <taxon>Tracheophyta</taxon>
        <taxon>Spermatophyta</taxon>
        <taxon>Magnoliopsida</taxon>
        <taxon>Liliopsida</taxon>
        <taxon>Asparagales</taxon>
        <taxon>Iridaceae</taxon>
        <taxon>Iridoideae</taxon>
        <taxon>Irideae</taxon>
        <taxon>Iris</taxon>
    </lineage>
</organism>
<dbReference type="PROSITE" id="PS00138">
    <property type="entry name" value="SUBTILASE_SER"/>
    <property type="match status" value="1"/>
</dbReference>
<evidence type="ECO:0000313" key="15">
    <source>
        <dbReference type="Proteomes" id="UP001140949"/>
    </source>
</evidence>
<dbReference type="Gene3D" id="2.60.40.2310">
    <property type="match status" value="1"/>
</dbReference>
<evidence type="ECO:0000313" key="14">
    <source>
        <dbReference type="EMBL" id="KAJ6836339.1"/>
    </source>
</evidence>
<reference evidence="14" key="2">
    <citation type="submission" date="2023-04" db="EMBL/GenBank/DDBJ databases">
        <authorList>
            <person name="Bruccoleri R.E."/>
            <person name="Oakeley E.J."/>
            <person name="Faust A.-M."/>
            <person name="Dessus-Babus S."/>
            <person name="Altorfer M."/>
            <person name="Burckhardt D."/>
            <person name="Oertli M."/>
            <person name="Naumann U."/>
            <person name="Petersen F."/>
            <person name="Wong J."/>
        </authorList>
    </citation>
    <scope>NUCLEOTIDE SEQUENCE</scope>
    <source>
        <strain evidence="14">GSM-AAB239-AS_SAM_17_03QT</strain>
        <tissue evidence="14">Leaf</tissue>
    </source>
</reference>
<evidence type="ECO:0000256" key="5">
    <source>
        <dbReference type="ARBA" id="ARBA00022825"/>
    </source>
</evidence>
<dbReference type="InterPro" id="IPR015500">
    <property type="entry name" value="Peptidase_S8_subtilisin-rel"/>
</dbReference>
<dbReference type="PANTHER" id="PTHR10795">
    <property type="entry name" value="PROPROTEIN CONVERTASE SUBTILISIN/KEXIN"/>
    <property type="match status" value="1"/>
</dbReference>
<evidence type="ECO:0000256" key="8">
    <source>
        <dbReference type="SAM" id="MobiDB-lite"/>
    </source>
</evidence>
<dbReference type="Pfam" id="PF05922">
    <property type="entry name" value="Inhibitor_I9"/>
    <property type="match status" value="1"/>
</dbReference>
<dbReference type="InterPro" id="IPR000209">
    <property type="entry name" value="Peptidase_S8/S53_dom"/>
</dbReference>